<dbReference type="GO" id="GO:0008360">
    <property type="term" value="P:regulation of cell shape"/>
    <property type="evidence" value="ECO:0007669"/>
    <property type="project" value="InterPro"/>
</dbReference>
<dbReference type="GO" id="GO:0005524">
    <property type="term" value="F:ATP binding"/>
    <property type="evidence" value="ECO:0007669"/>
    <property type="project" value="InterPro"/>
</dbReference>
<dbReference type="GO" id="GO:0047480">
    <property type="term" value="F:UDP-N-acetylmuramoyl-tripeptide-D-alanyl-D-alanine ligase activity"/>
    <property type="evidence" value="ECO:0007669"/>
    <property type="project" value="InterPro"/>
</dbReference>
<dbReference type="InterPro" id="IPR004101">
    <property type="entry name" value="Mur_ligase_C"/>
</dbReference>
<dbReference type="PANTHER" id="PTHR23135:SF4">
    <property type="entry name" value="UDP-N-ACETYLMURAMOYL-L-ALANYL-D-GLUTAMATE--2,6-DIAMINOPIMELATE LIGASE MURE HOMOLOG, CHLOROPLASTIC"/>
    <property type="match status" value="1"/>
</dbReference>
<dbReference type="SUPFAM" id="SSF53244">
    <property type="entry name" value="MurD-like peptide ligases, peptide-binding domain"/>
    <property type="match status" value="2"/>
</dbReference>
<protein>
    <recommendedName>
        <fullName evidence="2">UDP-MurNAc-pentapeptide synthetase</fullName>
    </recommendedName>
</protein>
<dbReference type="NCBIfam" id="TIGR01143">
    <property type="entry name" value="murF"/>
    <property type="match status" value="1"/>
</dbReference>
<dbReference type="SUPFAM" id="SSF53623">
    <property type="entry name" value="MurD-like peptide ligases, catalytic domain"/>
    <property type="match status" value="2"/>
</dbReference>
<dbReference type="HAMAP" id="MF_00208">
    <property type="entry name" value="MurE"/>
    <property type="match status" value="1"/>
</dbReference>
<accession>A0A381YAK7</accession>
<comment type="similarity">
    <text evidence="1">Belongs to the MurCDEF family. MurE subfamily.</text>
</comment>
<feature type="domain" description="Mur ligase N-terminal catalytic" evidence="3">
    <location>
        <begin position="19"/>
        <end position="93"/>
    </location>
</feature>
<feature type="domain" description="Mur ligase central" evidence="5">
    <location>
        <begin position="589"/>
        <end position="776"/>
    </location>
</feature>
<name>A0A381YAK7_9ZZZZ</name>
<proteinExistence type="inferred from homology"/>
<dbReference type="InterPro" id="IPR005863">
    <property type="entry name" value="UDP-N-AcMur_synth"/>
</dbReference>
<dbReference type="InterPro" id="IPR036615">
    <property type="entry name" value="Mur_ligase_C_dom_sf"/>
</dbReference>
<evidence type="ECO:0000256" key="1">
    <source>
        <dbReference type="ARBA" id="ARBA00005898"/>
    </source>
</evidence>
<dbReference type="Pfam" id="PF02875">
    <property type="entry name" value="Mur_ligase_C"/>
    <property type="match status" value="2"/>
</dbReference>
<gene>
    <name evidence="6" type="ORF">METZ01_LOCUS126367</name>
</gene>
<dbReference type="Gene3D" id="3.90.190.20">
    <property type="entry name" value="Mur ligase, C-terminal domain"/>
    <property type="match status" value="2"/>
</dbReference>
<dbReference type="InterPro" id="IPR036565">
    <property type="entry name" value="Mur-like_cat_sf"/>
</dbReference>
<sequence length="944" mass="108089">MYLPELLKTVGKKYRKIYVKGICFDSRKAKKSDIFFAIKGNKISGTKFIQKAILKKVSAIVVDSKIKFKSFKIPLLRVRDARKSLSEACSNFYNKKPAYIVAVTGTNGKTSVADFFFQLFKLHKIRAASVGTLGIKSNLFKKTTSLTSPDPLLLHKSLSEFKKKRINTVILEASSHGLDQKRLDHINFKAAAFTNLSRDHMDYHKNMNCYLNSKLYLFKNLLNKKTFCITDETNSFFKKLKKICKIKNININSVGYDCGNLKILSQKHKNHLQEIEFLYKKKTYQLKTSLFGQYQIKNLLFAILLAEKCGLSIKKSLNKTKYIKSAKGRLECVKKLKNNSKIFVDFAHTPDALERVLKNLKFQFKKNILIVFGCGGDRDKGKRSIMGHIASKYCKKIYLTDDNPRFENPKSIRQSIKKGIKTDFVEMKNRKLAIQLAIKELGYNEILLIAGKGHEQYQDFGSKKIHFSDENEIKKFFINNKKQTINYFWHPSITSEVFSNYNRFNFKNVSINSKQITSKSLFFAIKGKRKDGHNFVKEAFARGAKKAVVSRLIRGVNLKKLIRVPDTLNALNNLAKVTRHRTKAKIIGITGSSGKTTLKDMTSFVLKNFDKTSSSKSSFNNQYGVPLSLSNLQEKDAFGVFELGMDKKGEINSLSNILKPDIAVITNISSAHLKNFKSTKEIARAKSEIINNLVAQGTLILNRDDKFFNYITQKASQKNIQVKSFGLNKNADLYLKNVKKNNNIYQASISYNNKVYLFNINYNNSAYIQNVLSTCLIIFNLDLDISDKKNIFLNFKIPEGRGDMNKIRISKKKFYLLDESYNANPHSMRLAINHFNNIDKKKTQKILVLGDMLELGKKTKFFHRNLAKYINNSDIDKVFVIGKSILETYKFVRKNKKGKILNSLNDIGSLIRNYINDNDYVMIKGSNLTGLNNFCKKLKKGKIN</sequence>
<feature type="domain" description="Mur ligase central" evidence="5">
    <location>
        <begin position="103"/>
        <end position="306"/>
    </location>
</feature>
<evidence type="ECO:0000259" key="4">
    <source>
        <dbReference type="Pfam" id="PF02875"/>
    </source>
</evidence>
<dbReference type="InterPro" id="IPR035911">
    <property type="entry name" value="MurE/MurF_N"/>
</dbReference>
<dbReference type="NCBIfam" id="TIGR01085">
    <property type="entry name" value="murE"/>
    <property type="match status" value="1"/>
</dbReference>
<dbReference type="Pfam" id="PF01225">
    <property type="entry name" value="Mur_ligase"/>
    <property type="match status" value="2"/>
</dbReference>
<organism evidence="6">
    <name type="scientific">marine metagenome</name>
    <dbReference type="NCBI Taxonomy" id="408172"/>
    <lineage>
        <taxon>unclassified sequences</taxon>
        <taxon>metagenomes</taxon>
        <taxon>ecological metagenomes</taxon>
    </lineage>
</organism>
<dbReference type="NCBIfam" id="NF001126">
    <property type="entry name" value="PRK00139.1-4"/>
    <property type="match status" value="1"/>
</dbReference>
<dbReference type="PANTHER" id="PTHR23135">
    <property type="entry name" value="MUR LIGASE FAMILY MEMBER"/>
    <property type="match status" value="1"/>
</dbReference>
<dbReference type="NCBIfam" id="NF001124">
    <property type="entry name" value="PRK00139.1-2"/>
    <property type="match status" value="1"/>
</dbReference>
<dbReference type="InterPro" id="IPR000713">
    <property type="entry name" value="Mur_ligase_N"/>
</dbReference>
<dbReference type="HAMAP" id="MF_02019">
    <property type="entry name" value="MurF"/>
    <property type="match status" value="1"/>
</dbReference>
<feature type="domain" description="Mur ligase C-terminal" evidence="4">
    <location>
        <begin position="328"/>
        <end position="453"/>
    </location>
</feature>
<dbReference type="Gene3D" id="3.40.1190.10">
    <property type="entry name" value="Mur-like, catalytic domain"/>
    <property type="match status" value="2"/>
</dbReference>
<dbReference type="GO" id="GO:0051301">
    <property type="term" value="P:cell division"/>
    <property type="evidence" value="ECO:0007669"/>
    <property type="project" value="InterPro"/>
</dbReference>
<dbReference type="EMBL" id="UINC01017665">
    <property type="protein sequence ID" value="SVA73513.1"/>
    <property type="molecule type" value="Genomic_DNA"/>
</dbReference>
<dbReference type="Gene3D" id="3.40.1390.10">
    <property type="entry name" value="MurE/MurF, N-terminal domain"/>
    <property type="match status" value="2"/>
</dbReference>
<dbReference type="SUPFAM" id="SSF63418">
    <property type="entry name" value="MurE/MurF N-terminal domain"/>
    <property type="match status" value="2"/>
</dbReference>
<feature type="domain" description="Mur ligase N-terminal catalytic" evidence="3">
    <location>
        <begin position="506"/>
        <end position="551"/>
    </location>
</feature>
<evidence type="ECO:0000259" key="3">
    <source>
        <dbReference type="Pfam" id="PF01225"/>
    </source>
</evidence>
<evidence type="ECO:0000256" key="2">
    <source>
        <dbReference type="ARBA" id="ARBA00031461"/>
    </source>
</evidence>
<dbReference type="Pfam" id="PF08245">
    <property type="entry name" value="Mur_ligase_M"/>
    <property type="match status" value="2"/>
</dbReference>
<evidence type="ECO:0000313" key="6">
    <source>
        <dbReference type="EMBL" id="SVA73513.1"/>
    </source>
</evidence>
<feature type="domain" description="Mur ligase C-terminal" evidence="4">
    <location>
        <begin position="819"/>
        <end position="926"/>
    </location>
</feature>
<dbReference type="InterPro" id="IPR013221">
    <property type="entry name" value="Mur_ligase_cen"/>
</dbReference>
<reference evidence="6" key="1">
    <citation type="submission" date="2018-05" db="EMBL/GenBank/DDBJ databases">
        <authorList>
            <person name="Lanie J.A."/>
            <person name="Ng W.-L."/>
            <person name="Kazmierczak K.M."/>
            <person name="Andrzejewski T.M."/>
            <person name="Davidsen T.M."/>
            <person name="Wayne K.J."/>
            <person name="Tettelin H."/>
            <person name="Glass J.I."/>
            <person name="Rusch D."/>
            <person name="Podicherti R."/>
            <person name="Tsui H.-C.T."/>
            <person name="Winkler M.E."/>
        </authorList>
    </citation>
    <scope>NUCLEOTIDE SEQUENCE</scope>
</reference>
<dbReference type="GO" id="GO:0071555">
    <property type="term" value="P:cell wall organization"/>
    <property type="evidence" value="ECO:0007669"/>
    <property type="project" value="InterPro"/>
</dbReference>
<dbReference type="AlphaFoldDB" id="A0A381YAK7"/>
<dbReference type="GO" id="GO:0005737">
    <property type="term" value="C:cytoplasm"/>
    <property type="evidence" value="ECO:0007669"/>
    <property type="project" value="InterPro"/>
</dbReference>
<dbReference type="InterPro" id="IPR005761">
    <property type="entry name" value="UDP-N-AcMur-Glu-dNH2Pim_ligase"/>
</dbReference>
<evidence type="ECO:0000259" key="5">
    <source>
        <dbReference type="Pfam" id="PF08245"/>
    </source>
</evidence>